<protein>
    <submittedName>
        <fullName evidence="1">Uncharacterized protein</fullName>
    </submittedName>
</protein>
<dbReference type="Proteomes" id="UP000270094">
    <property type="component" value="Unassembled WGS sequence"/>
</dbReference>
<dbReference type="AlphaFoldDB" id="A0A3P7IYN8"/>
<dbReference type="PANTHER" id="PTHR11533">
    <property type="entry name" value="PROTEASE M1 ZINC METALLOPROTEASE"/>
    <property type="match status" value="1"/>
</dbReference>
<dbReference type="GO" id="GO:0006508">
    <property type="term" value="P:proteolysis"/>
    <property type="evidence" value="ECO:0007669"/>
    <property type="project" value="TreeGrafter"/>
</dbReference>
<evidence type="ECO:0000313" key="2">
    <source>
        <dbReference type="Proteomes" id="UP000270094"/>
    </source>
</evidence>
<dbReference type="Gene3D" id="2.60.40.1730">
    <property type="entry name" value="tricorn interacting facor f3 domain"/>
    <property type="match status" value="2"/>
</dbReference>
<dbReference type="InterPro" id="IPR042097">
    <property type="entry name" value="Aminopeptidase_N-like_N_sf"/>
</dbReference>
<dbReference type="PANTHER" id="PTHR11533:SF301">
    <property type="entry name" value="AMINOPEPTIDASE"/>
    <property type="match status" value="1"/>
</dbReference>
<organism evidence="1 2">
    <name type="scientific">Strongylus vulgaris</name>
    <name type="common">Blood worm</name>
    <dbReference type="NCBI Taxonomy" id="40348"/>
    <lineage>
        <taxon>Eukaryota</taxon>
        <taxon>Metazoa</taxon>
        <taxon>Ecdysozoa</taxon>
        <taxon>Nematoda</taxon>
        <taxon>Chromadorea</taxon>
        <taxon>Rhabditida</taxon>
        <taxon>Rhabditina</taxon>
        <taxon>Rhabditomorpha</taxon>
        <taxon>Strongyloidea</taxon>
        <taxon>Strongylidae</taxon>
        <taxon>Strongylus</taxon>
    </lineage>
</organism>
<dbReference type="GO" id="GO:0042277">
    <property type="term" value="F:peptide binding"/>
    <property type="evidence" value="ECO:0007669"/>
    <property type="project" value="TreeGrafter"/>
</dbReference>
<proteinExistence type="predicted"/>
<dbReference type="GO" id="GO:0005615">
    <property type="term" value="C:extracellular space"/>
    <property type="evidence" value="ECO:0007669"/>
    <property type="project" value="TreeGrafter"/>
</dbReference>
<name>A0A3P7IYN8_STRVU</name>
<evidence type="ECO:0000313" key="1">
    <source>
        <dbReference type="EMBL" id="VDM78270.1"/>
    </source>
</evidence>
<keyword evidence="2" id="KW-1185">Reference proteome</keyword>
<dbReference type="SUPFAM" id="SSF63737">
    <property type="entry name" value="Leukotriene A4 hydrolase N-terminal domain"/>
    <property type="match status" value="1"/>
</dbReference>
<dbReference type="GO" id="GO:0008270">
    <property type="term" value="F:zinc ion binding"/>
    <property type="evidence" value="ECO:0007669"/>
    <property type="project" value="TreeGrafter"/>
</dbReference>
<accession>A0A3P7IYN8</accession>
<dbReference type="EMBL" id="UYYB01101443">
    <property type="protein sequence ID" value="VDM78270.1"/>
    <property type="molecule type" value="Genomic_DNA"/>
</dbReference>
<dbReference type="InterPro" id="IPR050344">
    <property type="entry name" value="Peptidase_M1_aminopeptidases"/>
</dbReference>
<sequence length="170" mass="19558">MRMKKKKTTALLEPNCVCLRPLCHNGQQIAIQTITPQKRLDKVEIVPAKRLEKGKETKLKLVYTGNISETLGGLYQTTYFENGIKKEKSGDWVTTTFYKTPKMSSYLLALMVSEFTHVEKYTESGVRYRIYARKEATAANMTLYALNAGVKCLEYYNKLFDYKFPLDKQG</sequence>
<dbReference type="GO" id="GO:0070006">
    <property type="term" value="F:metalloaminopeptidase activity"/>
    <property type="evidence" value="ECO:0007669"/>
    <property type="project" value="TreeGrafter"/>
</dbReference>
<gene>
    <name evidence="1" type="ORF">SVUK_LOCUS13268</name>
</gene>
<dbReference type="GO" id="GO:0016020">
    <property type="term" value="C:membrane"/>
    <property type="evidence" value="ECO:0007669"/>
    <property type="project" value="TreeGrafter"/>
</dbReference>
<dbReference type="GO" id="GO:0043171">
    <property type="term" value="P:peptide catabolic process"/>
    <property type="evidence" value="ECO:0007669"/>
    <property type="project" value="TreeGrafter"/>
</dbReference>
<reference evidence="1 2" key="1">
    <citation type="submission" date="2018-11" db="EMBL/GenBank/DDBJ databases">
        <authorList>
            <consortium name="Pathogen Informatics"/>
        </authorList>
    </citation>
    <scope>NUCLEOTIDE SEQUENCE [LARGE SCALE GENOMIC DNA]</scope>
</reference>
<dbReference type="Gene3D" id="3.30.2010.30">
    <property type="match status" value="1"/>
</dbReference>
<dbReference type="GO" id="GO:0005737">
    <property type="term" value="C:cytoplasm"/>
    <property type="evidence" value="ECO:0007669"/>
    <property type="project" value="TreeGrafter"/>
</dbReference>